<sequence>MGSETRQVSFPLNPALESQRHLTSSCNTAQEAPDSVSIEEFMSDEKYGRQPFAKSRNPFTCGITGRSYSHPELFARADFLARALSRRSGWAPNDGLTPWDKVVAIFSINTIDYLLPAYAAHRMNGIATPVNAAYTASELEHQLRSAGAGMVFTCTALFGVTLKAADAAGIRRERIFLLPTAGDAADGAATKKSPFPNLQELIAEGQSLDSLQKLKWIKGQGARQVAFITYSSGTSGLPKAVIISHYNVICNVIAHTTFNSVSRKKNGIETEVELGLVPMSHTYGLLVVSHMATWRGDEIIVLPKFEMRSYLNAIQRFRIERLLVVPPIIIAMLNSGELCSQYDLSSVRFVASGAAPLGEETIADLAAKYPQWGLVQSYGMTETAVITSHTSEHDILPGSSGSLLPGFRAKIVDTVTGKEITSHNQAGELWIQASLLHLELSPSVVLGYMNDERATTETFVYDADGRWVRSGDKVYVTTSPHHHEHLVVVDRIKELIKVNGYQVAPAELEAHILKHPAVSDVAVTQIPDHRAGEVPKAFVVRAPEYHPELPLDEIAGRIIQHVADHKARYKWLGGGVEFVDAIPKTPSGKILRRKLREPRAPASCLELGEEADERLPDFEEDSIDSSPVSEGSPGDAAPKTPLEPHPSMDDDVFCIKNQIDQAFEWKSAV</sequence>
<proteinExistence type="predicted"/>
<dbReference type="Gene3D" id="3.40.50.980">
    <property type="match status" value="2"/>
</dbReference>
<dbReference type="InterPro" id="IPR000873">
    <property type="entry name" value="AMP-dep_synth/lig_dom"/>
</dbReference>
<dbReference type="InterPro" id="IPR025110">
    <property type="entry name" value="AMP-bd_C"/>
</dbReference>
<dbReference type="GO" id="GO:0016405">
    <property type="term" value="F:CoA-ligase activity"/>
    <property type="evidence" value="ECO:0007669"/>
    <property type="project" value="TreeGrafter"/>
</dbReference>
<dbReference type="PROSITE" id="PS00455">
    <property type="entry name" value="AMP_BINDING"/>
    <property type="match status" value="1"/>
</dbReference>
<feature type="region of interest" description="Disordered" evidence="1">
    <location>
        <begin position="602"/>
        <end position="650"/>
    </location>
</feature>
<dbReference type="PANTHER" id="PTHR24096">
    <property type="entry name" value="LONG-CHAIN-FATTY-ACID--COA LIGASE"/>
    <property type="match status" value="1"/>
</dbReference>
<organism evidence="4">
    <name type="scientific">Pyricularia oryzae (strain Y34)</name>
    <name type="common">Rice blast fungus</name>
    <name type="synonym">Magnaporthe oryzae</name>
    <dbReference type="NCBI Taxonomy" id="1143189"/>
    <lineage>
        <taxon>Eukaryota</taxon>
        <taxon>Fungi</taxon>
        <taxon>Dikarya</taxon>
        <taxon>Ascomycota</taxon>
        <taxon>Pezizomycotina</taxon>
        <taxon>Sordariomycetes</taxon>
        <taxon>Sordariomycetidae</taxon>
        <taxon>Magnaporthales</taxon>
        <taxon>Pyriculariaceae</taxon>
        <taxon>Pyricularia</taxon>
    </lineage>
</organism>
<dbReference type="InterPro" id="IPR020845">
    <property type="entry name" value="AMP-binding_CS"/>
</dbReference>
<dbReference type="InterPro" id="IPR045851">
    <property type="entry name" value="AMP-bd_C_sf"/>
</dbReference>
<dbReference type="PANTHER" id="PTHR24096:SF422">
    <property type="entry name" value="BCDNA.GH02901"/>
    <property type="match status" value="1"/>
</dbReference>
<feature type="domain" description="AMP-dependent synthetase/ligase" evidence="2">
    <location>
        <begin position="64"/>
        <end position="432"/>
    </location>
</feature>
<dbReference type="AlphaFoldDB" id="A0AA97PLE2"/>
<dbReference type="Pfam" id="PF13193">
    <property type="entry name" value="AMP-binding_C"/>
    <property type="match status" value="1"/>
</dbReference>
<evidence type="ECO:0000256" key="1">
    <source>
        <dbReference type="SAM" id="MobiDB-lite"/>
    </source>
</evidence>
<evidence type="ECO:0000313" key="4">
    <source>
        <dbReference type="EMBL" id="ELQ38957.1"/>
    </source>
</evidence>
<name>A0AA97PLE2_PYRO3</name>
<keyword evidence="4" id="KW-0436">Ligase</keyword>
<dbReference type="EMBL" id="JH793640">
    <property type="protein sequence ID" value="ELQ38957.1"/>
    <property type="molecule type" value="Genomic_DNA"/>
</dbReference>
<dbReference type="Gene3D" id="2.30.38.10">
    <property type="entry name" value="Luciferase, Domain 3"/>
    <property type="match status" value="1"/>
</dbReference>
<reference evidence="4" key="1">
    <citation type="journal article" date="2012" name="PLoS Genet.">
        <title>Comparative analysis of the genomes of two field isolates of the rice blast fungus Magnaporthe oryzae.</title>
        <authorList>
            <person name="Xue M."/>
            <person name="Yang J."/>
            <person name="Li Z."/>
            <person name="Hu S."/>
            <person name="Yao N."/>
            <person name="Dean R.A."/>
            <person name="Zhao W."/>
            <person name="Shen M."/>
            <person name="Zhang H."/>
            <person name="Li C."/>
            <person name="Liu L."/>
            <person name="Cao L."/>
            <person name="Xu X."/>
            <person name="Xing Y."/>
            <person name="Hsiang T."/>
            <person name="Zhang Z."/>
            <person name="Xu J.R."/>
            <person name="Peng Y.L."/>
        </authorList>
    </citation>
    <scope>NUCLEOTIDE SEQUENCE</scope>
    <source>
        <strain evidence="4">Y34</strain>
    </source>
</reference>
<feature type="domain" description="AMP-binding enzyme C-terminal" evidence="3">
    <location>
        <begin position="507"/>
        <end position="589"/>
    </location>
</feature>
<evidence type="ECO:0000259" key="2">
    <source>
        <dbReference type="Pfam" id="PF00501"/>
    </source>
</evidence>
<dbReference type="Gene3D" id="3.30.300.30">
    <property type="match status" value="1"/>
</dbReference>
<protein>
    <submittedName>
        <fullName evidence="4">4-coumarate-CoA ligase 2</fullName>
    </submittedName>
</protein>
<dbReference type="SUPFAM" id="SSF56801">
    <property type="entry name" value="Acetyl-CoA synthetase-like"/>
    <property type="match status" value="1"/>
</dbReference>
<gene>
    <name evidence="4" type="ORF">OOU_Y34scaffold00517g8</name>
</gene>
<feature type="compositionally biased region" description="Acidic residues" evidence="1">
    <location>
        <begin position="607"/>
        <end position="623"/>
    </location>
</feature>
<dbReference type="Pfam" id="PF00501">
    <property type="entry name" value="AMP-binding"/>
    <property type="match status" value="1"/>
</dbReference>
<accession>A0AA97PLE2</accession>
<evidence type="ECO:0000259" key="3">
    <source>
        <dbReference type="Pfam" id="PF13193"/>
    </source>
</evidence>
<dbReference type="Proteomes" id="UP000011086">
    <property type="component" value="Unassembled WGS sequence"/>
</dbReference>